<feature type="transmembrane region" description="Helical" evidence="10">
    <location>
        <begin position="80"/>
        <end position="99"/>
    </location>
</feature>
<sequence length="660" mass="70998">MKNNEHGNRRYMPGLDGLRTLAVFAVIAYHLDLRWATGGLLGVGAFFVLSGYLITDLLVEERQRNNRIDLKMFWIRRARRLLPAMLFMMLVVVAVLSITDSGRLASIKGDLLSALTYSSNWYLIFHDVSYFESFGPPSPIGHLWSLAVEEQFYLLWPLLLTGILMLVPSRGKVAMIILAGAALSFASMAILYEPGSDPSRVYYGTDTRAFGLLIGAALAIVWPSGKLAGAFSRKGALIIDSLGAAGLACTVYMLAATGEYDESLYKGGMVVLSVAVAFVIAAVASPYSLIGKLLGCKPLRWLGVRSYGIYLWHYPVIVMTGPAVPTGEPDAVRALLQVAASVALAAFSYKYVEEPIRRGRWKPWKAILRKKDRLGSGRLRLLRQRSTKMLTVSLIVMICISCTNGNNGHPSVSADSGKQPAVSDDSSASPEASGPVDVPDTTNPTVPAFPAPSAAQAEPAPSPKPSPSKDSPGPSPTAKPVVKPPKPMPDSSDSKPSPGAEKPVEGAGGITAIGDSVLLDAEPYLKKLVQGILIDGKVGRQMSKAQEVVDGLLAEKKLGNLVIIELGTNGSFTAKQMNKLIDTIGKDRRIVLVNTRVPRKWQDTVNSALSKAAAEHDNVTLIDWYAFSADKAEWFAKDGVHLKLKGAEAYAKLVADSLPN</sequence>
<protein>
    <submittedName>
        <fullName evidence="12">Acetyltransferase</fullName>
    </submittedName>
</protein>
<feature type="compositionally biased region" description="Pro residues" evidence="9">
    <location>
        <begin position="473"/>
        <end position="488"/>
    </location>
</feature>
<dbReference type="PANTHER" id="PTHR23028">
    <property type="entry name" value="ACETYLTRANSFERASE"/>
    <property type="match status" value="1"/>
</dbReference>
<dbReference type="EMBL" id="QXJM01000037">
    <property type="protein sequence ID" value="RIE03409.1"/>
    <property type="molecule type" value="Genomic_DNA"/>
</dbReference>
<reference evidence="12 13" key="1">
    <citation type="submission" date="2018-09" db="EMBL/GenBank/DDBJ databases">
        <title>Cohnella cavernae sp. nov., isolated from a karst cave.</title>
        <authorList>
            <person name="Zhu H."/>
        </authorList>
    </citation>
    <scope>NUCLEOTIDE SEQUENCE [LARGE SCALE GENOMIC DNA]</scope>
    <source>
        <strain evidence="12 13">K2E09-144</strain>
    </source>
</reference>
<keyword evidence="8" id="KW-0012">Acyltransferase</keyword>
<evidence type="ECO:0000256" key="4">
    <source>
        <dbReference type="ARBA" id="ARBA00022679"/>
    </source>
</evidence>
<comment type="subcellular location">
    <subcellularLocation>
        <location evidence="1">Cell membrane</location>
        <topology evidence="1">Multi-pass membrane protein</topology>
    </subcellularLocation>
</comment>
<dbReference type="GO" id="GO:0009103">
    <property type="term" value="P:lipopolysaccharide biosynthetic process"/>
    <property type="evidence" value="ECO:0007669"/>
    <property type="project" value="TreeGrafter"/>
</dbReference>
<dbReference type="SUPFAM" id="SSF52266">
    <property type="entry name" value="SGNH hydrolase"/>
    <property type="match status" value="1"/>
</dbReference>
<feature type="compositionally biased region" description="Low complexity" evidence="9">
    <location>
        <begin position="489"/>
        <end position="498"/>
    </location>
</feature>
<dbReference type="Gene3D" id="3.40.50.1110">
    <property type="entry name" value="SGNH hydrolase"/>
    <property type="match status" value="1"/>
</dbReference>
<dbReference type="GO" id="GO:0005886">
    <property type="term" value="C:plasma membrane"/>
    <property type="evidence" value="ECO:0007669"/>
    <property type="project" value="UniProtKB-SubCell"/>
</dbReference>
<dbReference type="OrthoDB" id="9796461at2"/>
<name>A0A398CQ34_9BACL</name>
<feature type="transmembrane region" description="Helical" evidence="10">
    <location>
        <begin position="207"/>
        <end position="225"/>
    </location>
</feature>
<feature type="transmembrane region" description="Helical" evidence="10">
    <location>
        <begin position="267"/>
        <end position="290"/>
    </location>
</feature>
<proteinExistence type="inferred from homology"/>
<keyword evidence="7 10" id="KW-0472">Membrane</keyword>
<keyword evidence="4 12" id="KW-0808">Transferase</keyword>
<feature type="transmembrane region" description="Helical" evidence="10">
    <location>
        <begin position="237"/>
        <end position="255"/>
    </location>
</feature>
<comment type="caution">
    <text evidence="12">The sequence shown here is derived from an EMBL/GenBank/DDBJ whole genome shotgun (WGS) entry which is preliminary data.</text>
</comment>
<keyword evidence="13" id="KW-1185">Reference proteome</keyword>
<dbReference type="PANTHER" id="PTHR23028:SF53">
    <property type="entry name" value="ACYL_TRANSF_3 DOMAIN-CONTAINING PROTEIN"/>
    <property type="match status" value="1"/>
</dbReference>
<feature type="region of interest" description="Disordered" evidence="9">
    <location>
        <begin position="409"/>
        <end position="508"/>
    </location>
</feature>
<gene>
    <name evidence="12" type="ORF">D3H35_12130</name>
</gene>
<comment type="similarity">
    <text evidence="2">Belongs to the acyltransferase 3 family.</text>
</comment>
<evidence type="ECO:0000259" key="11">
    <source>
        <dbReference type="Pfam" id="PF01757"/>
    </source>
</evidence>
<feature type="transmembrane region" description="Helical" evidence="10">
    <location>
        <begin position="37"/>
        <end position="59"/>
    </location>
</feature>
<dbReference type="CDD" id="cd01840">
    <property type="entry name" value="SGNH_hydrolase_yrhL_like"/>
    <property type="match status" value="1"/>
</dbReference>
<dbReference type="GO" id="GO:0016747">
    <property type="term" value="F:acyltransferase activity, transferring groups other than amino-acyl groups"/>
    <property type="evidence" value="ECO:0007669"/>
    <property type="project" value="InterPro"/>
</dbReference>
<feature type="transmembrane region" description="Helical" evidence="10">
    <location>
        <begin position="302"/>
        <end position="322"/>
    </location>
</feature>
<evidence type="ECO:0000256" key="8">
    <source>
        <dbReference type="ARBA" id="ARBA00023315"/>
    </source>
</evidence>
<keyword evidence="3" id="KW-1003">Cell membrane</keyword>
<keyword evidence="6 10" id="KW-1133">Transmembrane helix</keyword>
<feature type="domain" description="Acyltransferase 3" evidence="11">
    <location>
        <begin position="13"/>
        <end position="345"/>
    </location>
</feature>
<evidence type="ECO:0000256" key="5">
    <source>
        <dbReference type="ARBA" id="ARBA00022692"/>
    </source>
</evidence>
<dbReference type="RefSeq" id="WP_119149619.1">
    <property type="nucleotide sequence ID" value="NZ_JBHSOV010000005.1"/>
</dbReference>
<dbReference type="Proteomes" id="UP000266340">
    <property type="component" value="Unassembled WGS sequence"/>
</dbReference>
<dbReference type="InterPro" id="IPR002656">
    <property type="entry name" value="Acyl_transf_3_dom"/>
</dbReference>
<keyword evidence="5 10" id="KW-0812">Transmembrane</keyword>
<evidence type="ECO:0000256" key="3">
    <source>
        <dbReference type="ARBA" id="ARBA00022475"/>
    </source>
</evidence>
<dbReference type="InterPro" id="IPR036514">
    <property type="entry name" value="SGNH_hydro_sf"/>
</dbReference>
<feature type="transmembrane region" description="Helical" evidence="10">
    <location>
        <begin position="151"/>
        <end position="167"/>
    </location>
</feature>
<accession>A0A398CQ34</accession>
<evidence type="ECO:0000313" key="13">
    <source>
        <dbReference type="Proteomes" id="UP000266340"/>
    </source>
</evidence>
<evidence type="ECO:0000256" key="6">
    <source>
        <dbReference type="ARBA" id="ARBA00022989"/>
    </source>
</evidence>
<dbReference type="Pfam" id="PF01757">
    <property type="entry name" value="Acyl_transf_3"/>
    <property type="match status" value="1"/>
</dbReference>
<evidence type="ECO:0000256" key="9">
    <source>
        <dbReference type="SAM" id="MobiDB-lite"/>
    </source>
</evidence>
<evidence type="ECO:0000256" key="7">
    <source>
        <dbReference type="ARBA" id="ARBA00023136"/>
    </source>
</evidence>
<evidence type="ECO:0000256" key="2">
    <source>
        <dbReference type="ARBA" id="ARBA00007400"/>
    </source>
</evidence>
<evidence type="ECO:0000256" key="1">
    <source>
        <dbReference type="ARBA" id="ARBA00004651"/>
    </source>
</evidence>
<organism evidence="12 13">
    <name type="scientific">Cohnella faecalis</name>
    <dbReference type="NCBI Taxonomy" id="2315694"/>
    <lineage>
        <taxon>Bacteria</taxon>
        <taxon>Bacillati</taxon>
        <taxon>Bacillota</taxon>
        <taxon>Bacilli</taxon>
        <taxon>Bacillales</taxon>
        <taxon>Paenibacillaceae</taxon>
        <taxon>Cohnella</taxon>
    </lineage>
</organism>
<evidence type="ECO:0000313" key="12">
    <source>
        <dbReference type="EMBL" id="RIE03409.1"/>
    </source>
</evidence>
<feature type="transmembrane region" description="Helical" evidence="10">
    <location>
        <begin position="174"/>
        <end position="192"/>
    </location>
</feature>
<dbReference type="InterPro" id="IPR050879">
    <property type="entry name" value="Acyltransferase_3"/>
</dbReference>
<dbReference type="AlphaFoldDB" id="A0A398CQ34"/>
<evidence type="ECO:0000256" key="10">
    <source>
        <dbReference type="SAM" id="Phobius"/>
    </source>
</evidence>